<dbReference type="Gene3D" id="3.40.190.100">
    <property type="entry name" value="Glycine betaine-binding periplasmic protein, domain 2"/>
    <property type="match status" value="1"/>
</dbReference>
<evidence type="ECO:0000259" key="1">
    <source>
        <dbReference type="Pfam" id="PF04069"/>
    </source>
</evidence>
<dbReference type="EMBL" id="JBITLV010000001">
    <property type="protein sequence ID" value="MFI7585713.1"/>
    <property type="molecule type" value="Genomic_DNA"/>
</dbReference>
<feature type="domain" description="ABC-type glycine betaine transport system substrate-binding" evidence="1">
    <location>
        <begin position="32"/>
        <end position="298"/>
    </location>
</feature>
<dbReference type="InterPro" id="IPR007210">
    <property type="entry name" value="ABC_Gly_betaine_transp_sub-bd"/>
</dbReference>
<dbReference type="Gene3D" id="3.40.190.10">
    <property type="entry name" value="Periplasmic binding protein-like II"/>
    <property type="match status" value="1"/>
</dbReference>
<organism evidence="2 3">
    <name type="scientific">Spongisporangium articulatum</name>
    <dbReference type="NCBI Taxonomy" id="3362603"/>
    <lineage>
        <taxon>Bacteria</taxon>
        <taxon>Bacillati</taxon>
        <taxon>Actinomycetota</taxon>
        <taxon>Actinomycetes</taxon>
        <taxon>Kineosporiales</taxon>
        <taxon>Kineosporiaceae</taxon>
        <taxon>Spongisporangium</taxon>
    </lineage>
</organism>
<gene>
    <name evidence="2" type="ORF">ACIB24_01410</name>
</gene>
<dbReference type="Pfam" id="PF04069">
    <property type="entry name" value="OpuAC"/>
    <property type="match status" value="1"/>
</dbReference>
<reference evidence="2 3" key="1">
    <citation type="submission" date="2024-10" db="EMBL/GenBank/DDBJ databases">
        <title>The Natural Products Discovery Center: Release of the First 8490 Sequenced Strains for Exploring Actinobacteria Biosynthetic Diversity.</title>
        <authorList>
            <person name="Kalkreuter E."/>
            <person name="Kautsar S.A."/>
            <person name="Yang D."/>
            <person name="Bader C.D."/>
            <person name="Teijaro C.N."/>
            <person name="Fluegel L."/>
            <person name="Davis C.M."/>
            <person name="Simpson J.R."/>
            <person name="Lauterbach L."/>
            <person name="Steele A.D."/>
            <person name="Gui C."/>
            <person name="Meng S."/>
            <person name="Li G."/>
            <person name="Viehrig K."/>
            <person name="Ye F."/>
            <person name="Su P."/>
            <person name="Kiefer A.F."/>
            <person name="Nichols A."/>
            <person name="Cepeda A.J."/>
            <person name="Yan W."/>
            <person name="Fan B."/>
            <person name="Jiang Y."/>
            <person name="Adhikari A."/>
            <person name="Zheng C.-J."/>
            <person name="Schuster L."/>
            <person name="Cowan T.M."/>
            <person name="Smanski M.J."/>
            <person name="Chevrette M.G."/>
            <person name="De Carvalho L.P.S."/>
            <person name="Shen B."/>
        </authorList>
    </citation>
    <scope>NUCLEOTIDE SEQUENCE [LARGE SCALE GENOMIC DNA]</scope>
    <source>
        <strain evidence="2 3">NPDC049639</strain>
    </source>
</reference>
<protein>
    <submittedName>
        <fullName evidence="2">ABC transporter substrate-binding protein</fullName>
    </submittedName>
</protein>
<comment type="caution">
    <text evidence="2">The sequence shown here is derived from an EMBL/GenBank/DDBJ whole genome shotgun (WGS) entry which is preliminary data.</text>
</comment>
<evidence type="ECO:0000313" key="3">
    <source>
        <dbReference type="Proteomes" id="UP001612915"/>
    </source>
</evidence>
<dbReference type="Proteomes" id="UP001612915">
    <property type="component" value="Unassembled WGS sequence"/>
</dbReference>
<dbReference type="CDD" id="cd13643">
    <property type="entry name" value="PBP2_BCP_2"/>
    <property type="match status" value="1"/>
</dbReference>
<name>A0ABW8AIB7_9ACTN</name>
<dbReference type="Gene3D" id="3.10.105.10">
    <property type="entry name" value="Dipeptide-binding Protein, Domain 3"/>
    <property type="match status" value="1"/>
</dbReference>
<dbReference type="RefSeq" id="WP_398276685.1">
    <property type="nucleotide sequence ID" value="NZ_JBITLV010000001.1"/>
</dbReference>
<dbReference type="SUPFAM" id="SSF53850">
    <property type="entry name" value="Periplasmic binding protein-like II"/>
    <property type="match status" value="1"/>
</dbReference>
<evidence type="ECO:0000313" key="2">
    <source>
        <dbReference type="EMBL" id="MFI7585713.1"/>
    </source>
</evidence>
<accession>A0ABW8AIB7</accession>
<proteinExistence type="predicted"/>
<sequence length="312" mass="34009">MLALCLGAAACSGSNAVDVVPAPGVKATSCGDVRIAVQPWVGYDANVAVVNYLLRRQLDCKVTLVPNDETKSWSALAAGKVDVILENWGHDDLKKKYIDTDKVAVEAGLTGNRGVIGWYVPKWMVSKYPGITDWKNLNQYSDLFVTPESGGKGQLLLGDPSFVTNDKALVKNLDLDYQVVYAGDEDKLIAAFRAAAADRTPLIGYFYSPQWLLSEVDLVNVQLPAYTPGCDADPKTVTCGYQPFDLDKIMNRTFAYSGSPAVDLVTNFQWTDADQNQVARSITEGGLSPDQAAKKWLDAHPSVWKKWLPSPA</sequence>
<keyword evidence="3" id="KW-1185">Reference proteome</keyword>